<accession>A0A8I6RTQ9</accession>
<dbReference type="OrthoDB" id="10055077at2759"/>
<dbReference type="PANTHER" id="PTHR13147:SF5">
    <property type="entry name" value="FOUR-JOINTED BOX PROTEIN 1"/>
    <property type="match status" value="1"/>
</dbReference>
<feature type="transmembrane region" description="Helical" evidence="1">
    <location>
        <begin position="39"/>
        <end position="62"/>
    </location>
</feature>
<keyword evidence="3" id="KW-1185">Reference proteome</keyword>
<dbReference type="GO" id="GO:0007267">
    <property type="term" value="P:cell-cell signaling"/>
    <property type="evidence" value="ECO:0007669"/>
    <property type="project" value="TreeGrafter"/>
</dbReference>
<dbReference type="AlphaFoldDB" id="A0A8I6RTQ9"/>
<dbReference type="Proteomes" id="UP000494040">
    <property type="component" value="Unassembled WGS sequence"/>
</dbReference>
<dbReference type="PANTHER" id="PTHR13147">
    <property type="entry name" value="FOUR-JOINTED BOX PROTEIN 1"/>
    <property type="match status" value="1"/>
</dbReference>
<dbReference type="OMA" id="WSEWLED"/>
<keyword evidence="1" id="KW-1133">Transmembrane helix</keyword>
<evidence type="ECO:0000313" key="2">
    <source>
        <dbReference type="EnsemblMetazoa" id="XP_014251372.1"/>
    </source>
</evidence>
<name>A0A8I6RTQ9_CIMLE</name>
<dbReference type="InterPro" id="IPR024868">
    <property type="entry name" value="FJX1/FJ"/>
</dbReference>
<keyword evidence="1" id="KW-0472">Membrane</keyword>
<dbReference type="EnsemblMetazoa" id="XM_014395886.2">
    <property type="protein sequence ID" value="XP_014251372.1"/>
    <property type="gene ID" value="LOC106667747"/>
</dbReference>
<gene>
    <name evidence="2" type="primary">106667747</name>
</gene>
<evidence type="ECO:0000256" key="1">
    <source>
        <dbReference type="SAM" id="Phobius"/>
    </source>
</evidence>
<organism evidence="2 3">
    <name type="scientific">Cimex lectularius</name>
    <name type="common">Bed bug</name>
    <name type="synonym">Acanthia lectularia</name>
    <dbReference type="NCBI Taxonomy" id="79782"/>
    <lineage>
        <taxon>Eukaryota</taxon>
        <taxon>Metazoa</taxon>
        <taxon>Ecdysozoa</taxon>
        <taxon>Arthropoda</taxon>
        <taxon>Hexapoda</taxon>
        <taxon>Insecta</taxon>
        <taxon>Pterygota</taxon>
        <taxon>Neoptera</taxon>
        <taxon>Paraneoptera</taxon>
        <taxon>Hemiptera</taxon>
        <taxon>Heteroptera</taxon>
        <taxon>Panheteroptera</taxon>
        <taxon>Cimicomorpha</taxon>
        <taxon>Cimicidae</taxon>
        <taxon>Cimex</taxon>
    </lineage>
</organism>
<dbReference type="KEGG" id="clec:106667747"/>
<proteinExistence type="predicted"/>
<dbReference type="PRINTS" id="PR02072">
    <property type="entry name" value="4JOINTEDBOX1"/>
</dbReference>
<reference evidence="2" key="1">
    <citation type="submission" date="2022-01" db="UniProtKB">
        <authorList>
            <consortium name="EnsemblMetazoa"/>
        </authorList>
    </citation>
    <scope>IDENTIFICATION</scope>
</reference>
<evidence type="ECO:0008006" key="4">
    <source>
        <dbReference type="Google" id="ProtNLM"/>
    </source>
</evidence>
<sequence length="409" mass="47149">MCVEKASDMSDKEWRGYSKLEHLVRALVPADRITVKRTIYFATALVAFALGLTLGLAIPFYIVPVLPKNSSLTLPVIPIQRPFETVSFVRETTVKPRPKQSKEGLVDGIFWGEEIEKALPTGYGEPEAERWRRFVRNNPVIKIEEGCGRMQNRLLTFEDGTRACCRYRQNTDQIQGELFSFYLGRLLGLNNLAPSALGVVQSRDPVWSKVRAQISLAQWSEEKPVVLTKFIDDLQPALIPRSLRTHDRKLHPQDVTSDRNKSVELAQWSDLIIFDYLTANLDRVVNNLYNLQWNPGMMDAPAHNLARHSRSNLLVFFDNESGLLHGYRLLDKYESYHSVLLNALCVFRRSTVDAVERLRHDKDLGRRLDEWLASERDLVPGLPDRSLKILKDRLNRVHDQVEWCRKQYL</sequence>
<evidence type="ECO:0000313" key="3">
    <source>
        <dbReference type="Proteomes" id="UP000494040"/>
    </source>
</evidence>
<keyword evidence="1" id="KW-0812">Transmembrane</keyword>
<protein>
    <recommendedName>
        <fullName evidence="4">Four-jointed</fullName>
    </recommendedName>
</protein>
<dbReference type="GO" id="GO:0005615">
    <property type="term" value="C:extracellular space"/>
    <property type="evidence" value="ECO:0007669"/>
    <property type="project" value="TreeGrafter"/>
</dbReference>